<keyword evidence="2" id="KW-1185">Reference proteome</keyword>
<sequence length="175" mass="20087">MENGKQFSATKHTLREIIKKGSAFIPVTAVAKRNQHSTVDEMMRVRMKISEQTDCSVRAALLKIASAQVSKRIDSIVLPIKLLYQFKPSDFQTQYEYNEWQRINLKILELGLLLYPKIPIDNKDLHAQQLSRIIHSAYDSPLVTGKHSEEFKFLHAVSKHLASRSFCGVDFDMCH</sequence>
<gene>
    <name evidence="1" type="ORF">L2E82_41319</name>
</gene>
<evidence type="ECO:0000313" key="1">
    <source>
        <dbReference type="EMBL" id="KAI3711320.1"/>
    </source>
</evidence>
<evidence type="ECO:0000313" key="2">
    <source>
        <dbReference type="Proteomes" id="UP001055811"/>
    </source>
</evidence>
<organism evidence="1 2">
    <name type="scientific">Cichorium intybus</name>
    <name type="common">Chicory</name>
    <dbReference type="NCBI Taxonomy" id="13427"/>
    <lineage>
        <taxon>Eukaryota</taxon>
        <taxon>Viridiplantae</taxon>
        <taxon>Streptophyta</taxon>
        <taxon>Embryophyta</taxon>
        <taxon>Tracheophyta</taxon>
        <taxon>Spermatophyta</taxon>
        <taxon>Magnoliopsida</taxon>
        <taxon>eudicotyledons</taxon>
        <taxon>Gunneridae</taxon>
        <taxon>Pentapetalae</taxon>
        <taxon>asterids</taxon>
        <taxon>campanulids</taxon>
        <taxon>Asterales</taxon>
        <taxon>Asteraceae</taxon>
        <taxon>Cichorioideae</taxon>
        <taxon>Cichorieae</taxon>
        <taxon>Cichoriinae</taxon>
        <taxon>Cichorium</taxon>
    </lineage>
</organism>
<reference evidence="2" key="1">
    <citation type="journal article" date="2022" name="Mol. Ecol. Resour.">
        <title>The genomes of chicory, endive, great burdock and yacon provide insights into Asteraceae palaeo-polyploidization history and plant inulin production.</title>
        <authorList>
            <person name="Fan W."/>
            <person name="Wang S."/>
            <person name="Wang H."/>
            <person name="Wang A."/>
            <person name="Jiang F."/>
            <person name="Liu H."/>
            <person name="Zhao H."/>
            <person name="Xu D."/>
            <person name="Zhang Y."/>
        </authorList>
    </citation>
    <scope>NUCLEOTIDE SEQUENCE [LARGE SCALE GENOMIC DNA]</scope>
    <source>
        <strain evidence="2">cv. Punajuju</strain>
    </source>
</reference>
<reference evidence="1 2" key="2">
    <citation type="journal article" date="2022" name="Mol. Ecol. Resour.">
        <title>The genomes of chicory, endive, great burdock and yacon provide insights into Asteraceae paleo-polyploidization history and plant inulin production.</title>
        <authorList>
            <person name="Fan W."/>
            <person name="Wang S."/>
            <person name="Wang H."/>
            <person name="Wang A."/>
            <person name="Jiang F."/>
            <person name="Liu H."/>
            <person name="Zhao H."/>
            <person name="Xu D."/>
            <person name="Zhang Y."/>
        </authorList>
    </citation>
    <scope>NUCLEOTIDE SEQUENCE [LARGE SCALE GENOMIC DNA]</scope>
    <source>
        <strain evidence="2">cv. Punajuju</strain>
        <tissue evidence="1">Leaves</tissue>
    </source>
</reference>
<comment type="caution">
    <text evidence="1">The sequence shown here is derived from an EMBL/GenBank/DDBJ whole genome shotgun (WGS) entry which is preliminary data.</text>
</comment>
<dbReference type="EMBL" id="CM042015">
    <property type="protein sequence ID" value="KAI3711320.1"/>
    <property type="molecule type" value="Genomic_DNA"/>
</dbReference>
<name>A0ACB9AN15_CICIN</name>
<protein>
    <submittedName>
        <fullName evidence="1">Uncharacterized protein</fullName>
    </submittedName>
</protein>
<proteinExistence type="predicted"/>
<accession>A0ACB9AN15</accession>
<dbReference type="Proteomes" id="UP001055811">
    <property type="component" value="Linkage Group LG07"/>
</dbReference>